<comment type="caution">
    <text evidence="2">The sequence shown here is derived from an EMBL/GenBank/DDBJ whole genome shotgun (WGS) entry which is preliminary data.</text>
</comment>
<sequence>MKLFFNLPKYLTLEKNLTVPKVVELFRREQNKVDSDKLKIKNGEQFKPKKDKHETNLRILRLVTDYKNYFFIVSFVSLFFFQYAPFKLMNVVKKKKFTFKISGRRLNHSWPIEHIFVKKLFGRLNTVSSNKEPDAERRLANLVLFSVAVVRRIFCGENPLSWGKWTRLNF</sequence>
<gene>
    <name evidence="2" type="ORF">BpHYR1_046377</name>
</gene>
<dbReference type="Proteomes" id="UP000276133">
    <property type="component" value="Unassembled WGS sequence"/>
</dbReference>
<evidence type="ECO:0000313" key="2">
    <source>
        <dbReference type="EMBL" id="RNA00953.1"/>
    </source>
</evidence>
<dbReference type="EMBL" id="REGN01009545">
    <property type="protein sequence ID" value="RNA00953.1"/>
    <property type="molecule type" value="Genomic_DNA"/>
</dbReference>
<organism evidence="2 3">
    <name type="scientific">Brachionus plicatilis</name>
    <name type="common">Marine rotifer</name>
    <name type="synonym">Brachionus muelleri</name>
    <dbReference type="NCBI Taxonomy" id="10195"/>
    <lineage>
        <taxon>Eukaryota</taxon>
        <taxon>Metazoa</taxon>
        <taxon>Spiralia</taxon>
        <taxon>Gnathifera</taxon>
        <taxon>Rotifera</taxon>
        <taxon>Eurotatoria</taxon>
        <taxon>Monogononta</taxon>
        <taxon>Pseudotrocha</taxon>
        <taxon>Ploima</taxon>
        <taxon>Brachionidae</taxon>
        <taxon>Brachionus</taxon>
    </lineage>
</organism>
<name>A0A3M7PPF2_BRAPC</name>
<keyword evidence="3" id="KW-1185">Reference proteome</keyword>
<feature type="transmembrane region" description="Helical" evidence="1">
    <location>
        <begin position="69"/>
        <end position="86"/>
    </location>
</feature>
<evidence type="ECO:0000256" key="1">
    <source>
        <dbReference type="SAM" id="Phobius"/>
    </source>
</evidence>
<keyword evidence="1" id="KW-1133">Transmembrane helix</keyword>
<keyword evidence="1" id="KW-0472">Membrane</keyword>
<evidence type="ECO:0000313" key="3">
    <source>
        <dbReference type="Proteomes" id="UP000276133"/>
    </source>
</evidence>
<protein>
    <submittedName>
        <fullName evidence="2">Uncharacterized protein</fullName>
    </submittedName>
</protein>
<keyword evidence="1" id="KW-0812">Transmembrane</keyword>
<dbReference type="AlphaFoldDB" id="A0A3M7PPF2"/>
<proteinExistence type="predicted"/>
<reference evidence="2 3" key="1">
    <citation type="journal article" date="2018" name="Sci. Rep.">
        <title>Genomic signatures of local adaptation to the degree of environmental predictability in rotifers.</title>
        <authorList>
            <person name="Franch-Gras L."/>
            <person name="Hahn C."/>
            <person name="Garcia-Roger E.M."/>
            <person name="Carmona M.J."/>
            <person name="Serra M."/>
            <person name="Gomez A."/>
        </authorList>
    </citation>
    <scope>NUCLEOTIDE SEQUENCE [LARGE SCALE GENOMIC DNA]</scope>
    <source>
        <strain evidence="2">HYR1</strain>
    </source>
</reference>
<accession>A0A3M7PPF2</accession>